<evidence type="ECO:0000256" key="1">
    <source>
        <dbReference type="SAM" id="SignalP"/>
    </source>
</evidence>
<keyword evidence="1" id="KW-0732">Signal</keyword>
<reference evidence="2 3" key="1">
    <citation type="submission" date="2018-01" db="EMBL/GenBank/DDBJ databases">
        <title>Genome sequence of a Cantenovulum-like bacteria.</title>
        <authorList>
            <person name="Tan W.R."/>
            <person name="Lau N.-S."/>
            <person name="Go F."/>
            <person name="Amirul A.-A.A."/>
        </authorList>
    </citation>
    <scope>NUCLEOTIDE SEQUENCE [LARGE SCALE GENOMIC DNA]</scope>
    <source>
        <strain evidence="2 3">CCB-QB4</strain>
        <plasmid evidence="3">Plasmid unnamed1</plasmid>
    </source>
</reference>
<keyword evidence="3" id="KW-1185">Reference proteome</keyword>
<dbReference type="OrthoDB" id="1094867at2"/>
<dbReference type="KEGG" id="cate:C2869_22365"/>
<name>A0A2S0VYI3_9ALTE</name>
<dbReference type="InterPro" id="IPR029058">
    <property type="entry name" value="AB_hydrolase_fold"/>
</dbReference>
<proteinExistence type="predicted"/>
<feature type="signal peptide" evidence="1">
    <location>
        <begin position="1"/>
        <end position="18"/>
    </location>
</feature>
<dbReference type="RefSeq" id="WP_108605280.1">
    <property type="nucleotide sequence ID" value="NZ_CP026605.1"/>
</dbReference>
<accession>A0A2S0VYI3</accession>
<protein>
    <recommendedName>
        <fullName evidence="4">Alpha/beta hydrolase</fullName>
    </recommendedName>
</protein>
<evidence type="ECO:0008006" key="4">
    <source>
        <dbReference type="Google" id="ProtNLM"/>
    </source>
</evidence>
<geneLocation type="plasmid" evidence="2">
    <name>unnamed1</name>
</geneLocation>
<dbReference type="Gene3D" id="3.40.50.1820">
    <property type="entry name" value="alpha/beta hydrolase"/>
    <property type="match status" value="1"/>
</dbReference>
<sequence length="321" mass="36041">MKLLFSAILTLISCVLYAQPVNFVANLAQGSGSYQLEISTTSPNRQIEVHYYKPQIFNSQTTVIIVVAGAGRNANDYRDSWIAHAEKYNLLVLSPAYPQQQYDFAAYHLGGIVTQLKFKQPKVEKHNGRITKYRLKDQDISFTIENDRAKWLFDDFDALFNSVKPLLGAKQTGYDLFGHSAGGQILHRYALFKYGSQANRIVAANSGFYTLPDLTLPFPWGLLTTNISQQDVNSAFSKSLFVLLGEADNVNETRGTLLHTPNTDQQGLGRLERGTYFYEHSQKQAKMAKAVFNWQKILVPDVGHDYKLMGNAAAKLLYGQP</sequence>
<feature type="chain" id="PRO_5015726780" description="Alpha/beta hydrolase" evidence="1">
    <location>
        <begin position="19"/>
        <end position="321"/>
    </location>
</feature>
<organism evidence="2 3">
    <name type="scientific">Saccharobesus litoralis</name>
    <dbReference type="NCBI Taxonomy" id="2172099"/>
    <lineage>
        <taxon>Bacteria</taxon>
        <taxon>Pseudomonadati</taxon>
        <taxon>Pseudomonadota</taxon>
        <taxon>Gammaproteobacteria</taxon>
        <taxon>Alteromonadales</taxon>
        <taxon>Alteromonadaceae</taxon>
        <taxon>Saccharobesus</taxon>
    </lineage>
</organism>
<gene>
    <name evidence="2" type="ORF">C2869_22365</name>
</gene>
<evidence type="ECO:0000313" key="2">
    <source>
        <dbReference type="EMBL" id="AWB69245.1"/>
    </source>
</evidence>
<dbReference type="AlphaFoldDB" id="A0A2S0VYI3"/>
<evidence type="ECO:0000313" key="3">
    <source>
        <dbReference type="Proteomes" id="UP000244441"/>
    </source>
</evidence>
<dbReference type="EMBL" id="CP026605">
    <property type="protein sequence ID" value="AWB69245.1"/>
    <property type="molecule type" value="Genomic_DNA"/>
</dbReference>
<dbReference type="Proteomes" id="UP000244441">
    <property type="component" value="Plasmid unnamed1"/>
</dbReference>
<dbReference type="SUPFAM" id="SSF53474">
    <property type="entry name" value="alpha/beta-Hydrolases"/>
    <property type="match status" value="1"/>
</dbReference>
<keyword evidence="2" id="KW-0614">Plasmid</keyword>